<dbReference type="Proteomes" id="UP000196594">
    <property type="component" value="Unassembled WGS sequence"/>
</dbReference>
<dbReference type="Gene3D" id="3.30.1540.10">
    <property type="entry name" value="formyl-coa transferase, domain 3"/>
    <property type="match status" value="1"/>
</dbReference>
<dbReference type="InterPro" id="IPR044855">
    <property type="entry name" value="CoA-Trfase_III_dom3_sf"/>
</dbReference>
<reference evidence="2 3" key="1">
    <citation type="journal article" date="2017" name="Int. J. Syst. Evol. Microbiol.">
        <title>Solibacillus kalamii sp. nov., isolated from a high-efficiency particulate arrestance filter system used in the International Space Station.</title>
        <authorList>
            <person name="Checinska Sielaff A."/>
            <person name="Kumar R.M."/>
            <person name="Pal D."/>
            <person name="Mayilraj S."/>
            <person name="Venkateswaran K."/>
        </authorList>
    </citation>
    <scope>NUCLEOTIDE SEQUENCE [LARGE SCALE GENOMIC DNA]</scope>
    <source>
        <strain evidence="2 3">ISSFR-015</strain>
    </source>
</reference>
<protein>
    <submittedName>
        <fullName evidence="2">CoA transferase</fullName>
    </submittedName>
</protein>
<accession>A0ABX3ZD25</accession>
<proteinExistence type="predicted"/>
<dbReference type="InterPro" id="IPR050483">
    <property type="entry name" value="CoA-transferase_III_domain"/>
</dbReference>
<comment type="caution">
    <text evidence="2">The sequence shown here is derived from an EMBL/GenBank/DDBJ whole genome shotgun (WGS) entry which is preliminary data.</text>
</comment>
<dbReference type="SUPFAM" id="SSF89796">
    <property type="entry name" value="CoA-transferase family III (CaiB/BaiF)"/>
    <property type="match status" value="1"/>
</dbReference>
<dbReference type="InterPro" id="IPR003673">
    <property type="entry name" value="CoA-Trfase_fam_III"/>
</dbReference>
<keyword evidence="3" id="KW-1185">Reference proteome</keyword>
<evidence type="ECO:0000313" key="2">
    <source>
        <dbReference type="EMBL" id="OUZ37305.1"/>
    </source>
</evidence>
<dbReference type="Pfam" id="PF02515">
    <property type="entry name" value="CoA_transf_3"/>
    <property type="match status" value="1"/>
</dbReference>
<dbReference type="GO" id="GO:0016740">
    <property type="term" value="F:transferase activity"/>
    <property type="evidence" value="ECO:0007669"/>
    <property type="project" value="UniProtKB-KW"/>
</dbReference>
<keyword evidence="1 2" id="KW-0808">Transferase</keyword>
<evidence type="ECO:0000313" key="3">
    <source>
        <dbReference type="Proteomes" id="UP000196594"/>
    </source>
</evidence>
<dbReference type="RefSeq" id="WP_087618640.1">
    <property type="nucleotide sequence ID" value="NZ_JAFBEY010000019.1"/>
</dbReference>
<dbReference type="PANTHER" id="PTHR48207:SF3">
    <property type="entry name" value="SUCCINATE--HYDROXYMETHYLGLUTARATE COA-TRANSFERASE"/>
    <property type="match status" value="1"/>
</dbReference>
<dbReference type="PANTHER" id="PTHR48207">
    <property type="entry name" value="SUCCINATE--HYDROXYMETHYLGLUTARATE COA-TRANSFERASE"/>
    <property type="match status" value="1"/>
</dbReference>
<dbReference type="Gene3D" id="3.40.50.10540">
    <property type="entry name" value="Crotonobetainyl-coa:carnitine coa-transferase, domain 1"/>
    <property type="match status" value="1"/>
</dbReference>
<evidence type="ECO:0000256" key="1">
    <source>
        <dbReference type="ARBA" id="ARBA00022679"/>
    </source>
</evidence>
<dbReference type="EMBL" id="NHNT01000020">
    <property type="protein sequence ID" value="OUZ37305.1"/>
    <property type="molecule type" value="Genomic_DNA"/>
</dbReference>
<gene>
    <name evidence="2" type="ORF">CBM15_18725</name>
</gene>
<sequence>MKPLQGIRVLDMTTNISGPTLTMILADLGAEVIKVEKLSGDEARKMEPKFQEDGVYFLNINRQKKSVTLNMKEDSDRGKLMGLIKTADVFVENYRLGVAKKLGIDYEAVKKINPKLIYCSLSAYGQNGPKKKYPGYDAIMQAETGIMSITGSTDLARVPVSLIDQGSAMWGALGIVSAILQRHKTDEGSLVSTSLYETGVFWANYHLLSTKLTGENPEKLGSNHGAFAPYGAFQTADGAIMIGISNNKLFEKLCEVLQKHEWIEDVRYHTNEERVKNRLLLSKEIEQITMTEKSEALIQALEAGGVPVAQVKTMKDVLVDPQQIENKLIVRLPHIRDKEMYATRIPLTFSNCDLTPTAPAPLLGEHNEELLGRDYVHDIK</sequence>
<name>A0ABX3ZD25_9BACL</name>
<organism evidence="2 3">
    <name type="scientific">Solibacillus kalamii</name>
    <dbReference type="NCBI Taxonomy" id="1748298"/>
    <lineage>
        <taxon>Bacteria</taxon>
        <taxon>Bacillati</taxon>
        <taxon>Bacillota</taxon>
        <taxon>Bacilli</taxon>
        <taxon>Bacillales</taxon>
        <taxon>Caryophanaceae</taxon>
        <taxon>Solibacillus</taxon>
    </lineage>
</organism>
<dbReference type="InterPro" id="IPR023606">
    <property type="entry name" value="CoA-Trfase_III_dom_1_sf"/>
</dbReference>